<feature type="compositionally biased region" description="Basic residues" evidence="1">
    <location>
        <begin position="101"/>
        <end position="117"/>
    </location>
</feature>
<gene>
    <name evidence="2" type="ORF">I553_4315</name>
</gene>
<feature type="compositionally biased region" description="Basic residues" evidence="1">
    <location>
        <begin position="62"/>
        <end position="80"/>
    </location>
</feature>
<protein>
    <submittedName>
        <fullName evidence="2">Enoyl-CoA hydratase</fullName>
    </submittedName>
</protein>
<evidence type="ECO:0000313" key="2">
    <source>
        <dbReference type="EMBL" id="EUA30059.1"/>
    </source>
</evidence>
<sequence>MDTLVEYAVDGNVARLTLNSPNNRNALSSALVSQLHQGCGTQLPTQRCAWWCSATPAARSARVRTSRRHRAATLRHRGRTRQGVGLAAARDRRVAAAGDCRHRRSRPCGRPGAGRRL</sequence>
<name>X8AEV1_MYCXE</name>
<dbReference type="InterPro" id="IPR029045">
    <property type="entry name" value="ClpP/crotonase-like_dom_sf"/>
</dbReference>
<reference evidence="2" key="1">
    <citation type="submission" date="2014-01" db="EMBL/GenBank/DDBJ databases">
        <authorList>
            <person name="Brown-Elliot B."/>
            <person name="Wallace R."/>
            <person name="Lenaerts A."/>
            <person name="Ordway D."/>
            <person name="DeGroote M.A."/>
            <person name="Parker T."/>
            <person name="Sizemore C."/>
            <person name="Tallon L.J."/>
            <person name="Sadzewicz L.K."/>
            <person name="Sengamalay N."/>
            <person name="Fraser C.M."/>
            <person name="Hine E."/>
            <person name="Shefchek K.A."/>
            <person name="Das S.P."/>
            <person name="Tettelin H."/>
        </authorList>
    </citation>
    <scope>NUCLEOTIDE SEQUENCE [LARGE SCALE GENOMIC DNA]</scope>
    <source>
        <strain evidence="2">4042</strain>
    </source>
</reference>
<evidence type="ECO:0000256" key="1">
    <source>
        <dbReference type="SAM" id="MobiDB-lite"/>
    </source>
</evidence>
<dbReference type="PATRIC" id="fig|1299334.3.peg.5997"/>
<dbReference type="EMBL" id="JAOB01000060">
    <property type="protein sequence ID" value="EUA30059.1"/>
    <property type="molecule type" value="Genomic_DNA"/>
</dbReference>
<accession>X8AEV1</accession>
<comment type="caution">
    <text evidence="2">The sequence shown here is derived from an EMBL/GenBank/DDBJ whole genome shotgun (WGS) entry which is preliminary data.</text>
</comment>
<proteinExistence type="predicted"/>
<dbReference type="AlphaFoldDB" id="X8AEV1"/>
<dbReference type="SUPFAM" id="SSF52096">
    <property type="entry name" value="ClpP/crotonase"/>
    <property type="match status" value="1"/>
</dbReference>
<organism evidence="2">
    <name type="scientific">Mycobacterium xenopi 4042</name>
    <dbReference type="NCBI Taxonomy" id="1299334"/>
    <lineage>
        <taxon>Bacteria</taxon>
        <taxon>Bacillati</taxon>
        <taxon>Actinomycetota</taxon>
        <taxon>Actinomycetes</taxon>
        <taxon>Mycobacteriales</taxon>
        <taxon>Mycobacteriaceae</taxon>
        <taxon>Mycobacterium</taxon>
    </lineage>
</organism>
<dbReference type="Gene3D" id="3.30.300.220">
    <property type="match status" value="1"/>
</dbReference>
<feature type="region of interest" description="Disordered" evidence="1">
    <location>
        <begin position="62"/>
        <end position="117"/>
    </location>
</feature>